<evidence type="ECO:0000313" key="2">
    <source>
        <dbReference type="Proteomes" id="UP000215914"/>
    </source>
</evidence>
<dbReference type="Proteomes" id="UP000215914">
    <property type="component" value="Unassembled WGS sequence"/>
</dbReference>
<reference evidence="1" key="2">
    <citation type="submission" date="2020-06" db="EMBL/GenBank/DDBJ databases">
        <title>Helianthus annuus Genome sequencing and assembly Release 2.</title>
        <authorList>
            <person name="Gouzy J."/>
            <person name="Langlade N."/>
            <person name="Munos S."/>
        </authorList>
    </citation>
    <scope>NUCLEOTIDE SEQUENCE</scope>
    <source>
        <tissue evidence="1">Leaves</tissue>
    </source>
</reference>
<protein>
    <submittedName>
        <fullName evidence="1">Uncharacterized protein</fullName>
    </submittedName>
</protein>
<comment type="caution">
    <text evidence="1">The sequence shown here is derived from an EMBL/GenBank/DDBJ whole genome shotgun (WGS) entry which is preliminary data.</text>
</comment>
<gene>
    <name evidence="1" type="ORF">HanXRQr2_Chr07g0296941</name>
</gene>
<name>A0A9K3ILT0_HELAN</name>
<dbReference type="Gramene" id="mRNA:HanXRQr2_Chr07g0296941">
    <property type="protein sequence ID" value="CDS:HanXRQr2_Chr07g0296941.1"/>
    <property type="gene ID" value="HanXRQr2_Chr07g0296941"/>
</dbReference>
<sequence>MLHAGGKYDFLRHINKTSDLRMCGFFSSEGFSSESKEVKLASLLELDKVKLRI</sequence>
<accession>A0A9K3ILT0</accession>
<proteinExistence type="predicted"/>
<dbReference type="AlphaFoldDB" id="A0A9K3ILT0"/>
<dbReference type="EMBL" id="MNCJ02000322">
    <property type="protein sequence ID" value="KAF5798779.1"/>
    <property type="molecule type" value="Genomic_DNA"/>
</dbReference>
<evidence type="ECO:0000313" key="1">
    <source>
        <dbReference type="EMBL" id="KAF5798779.1"/>
    </source>
</evidence>
<keyword evidence="2" id="KW-1185">Reference proteome</keyword>
<organism evidence="1 2">
    <name type="scientific">Helianthus annuus</name>
    <name type="common">Common sunflower</name>
    <dbReference type="NCBI Taxonomy" id="4232"/>
    <lineage>
        <taxon>Eukaryota</taxon>
        <taxon>Viridiplantae</taxon>
        <taxon>Streptophyta</taxon>
        <taxon>Embryophyta</taxon>
        <taxon>Tracheophyta</taxon>
        <taxon>Spermatophyta</taxon>
        <taxon>Magnoliopsida</taxon>
        <taxon>eudicotyledons</taxon>
        <taxon>Gunneridae</taxon>
        <taxon>Pentapetalae</taxon>
        <taxon>asterids</taxon>
        <taxon>campanulids</taxon>
        <taxon>Asterales</taxon>
        <taxon>Asteraceae</taxon>
        <taxon>Asteroideae</taxon>
        <taxon>Heliantheae alliance</taxon>
        <taxon>Heliantheae</taxon>
        <taxon>Helianthus</taxon>
    </lineage>
</organism>
<reference evidence="1" key="1">
    <citation type="journal article" date="2017" name="Nature">
        <title>The sunflower genome provides insights into oil metabolism, flowering and Asterid evolution.</title>
        <authorList>
            <person name="Badouin H."/>
            <person name="Gouzy J."/>
            <person name="Grassa C.J."/>
            <person name="Murat F."/>
            <person name="Staton S.E."/>
            <person name="Cottret L."/>
            <person name="Lelandais-Briere C."/>
            <person name="Owens G.L."/>
            <person name="Carrere S."/>
            <person name="Mayjonade B."/>
            <person name="Legrand L."/>
            <person name="Gill N."/>
            <person name="Kane N.C."/>
            <person name="Bowers J.E."/>
            <person name="Hubner S."/>
            <person name="Bellec A."/>
            <person name="Berard A."/>
            <person name="Berges H."/>
            <person name="Blanchet N."/>
            <person name="Boniface M.C."/>
            <person name="Brunel D."/>
            <person name="Catrice O."/>
            <person name="Chaidir N."/>
            <person name="Claudel C."/>
            <person name="Donnadieu C."/>
            <person name="Faraut T."/>
            <person name="Fievet G."/>
            <person name="Helmstetter N."/>
            <person name="King M."/>
            <person name="Knapp S.J."/>
            <person name="Lai Z."/>
            <person name="Le Paslier M.C."/>
            <person name="Lippi Y."/>
            <person name="Lorenzon L."/>
            <person name="Mandel J.R."/>
            <person name="Marage G."/>
            <person name="Marchand G."/>
            <person name="Marquand E."/>
            <person name="Bret-Mestries E."/>
            <person name="Morien E."/>
            <person name="Nambeesan S."/>
            <person name="Nguyen T."/>
            <person name="Pegot-Espagnet P."/>
            <person name="Pouilly N."/>
            <person name="Raftis F."/>
            <person name="Sallet E."/>
            <person name="Schiex T."/>
            <person name="Thomas J."/>
            <person name="Vandecasteele C."/>
            <person name="Vares D."/>
            <person name="Vear F."/>
            <person name="Vautrin S."/>
            <person name="Crespi M."/>
            <person name="Mangin B."/>
            <person name="Burke J.M."/>
            <person name="Salse J."/>
            <person name="Munos S."/>
            <person name="Vincourt P."/>
            <person name="Rieseberg L.H."/>
            <person name="Langlade N.B."/>
        </authorList>
    </citation>
    <scope>NUCLEOTIDE SEQUENCE</scope>
    <source>
        <tissue evidence="1">Leaves</tissue>
    </source>
</reference>